<keyword evidence="1" id="KW-0689">Ribosomal protein</keyword>
<sequence>MVKKYTRKGHKTRSAGRFGVRYGRKNRKLVADIEERMRQGYKCPRCGMIAIRRIGTGIWNCRKCDHTFAGGTYQPHSSVGLAAVRSVKKAMEPDTLLKQTDWKIPISKKRKDEQNDELKINLTEDISENVSEDVSENISEDVSENISEDISENVSEDISENISEDISEDQSIR</sequence>
<dbReference type="EMBL" id="QYBA01000062">
    <property type="protein sequence ID" value="TKY92199.1"/>
    <property type="molecule type" value="Genomic_DNA"/>
</dbReference>
<gene>
    <name evidence="1" type="ORF">C5S46_01880</name>
</gene>
<proteinExistence type="predicted"/>
<accession>A0AC61SCR0</accession>
<evidence type="ECO:0000313" key="1">
    <source>
        <dbReference type="EMBL" id="TKY92199.1"/>
    </source>
</evidence>
<keyword evidence="1" id="KW-0687">Ribonucleoprotein</keyword>
<protein>
    <submittedName>
        <fullName evidence="1">50S ribosomal protein L37ae</fullName>
    </submittedName>
</protein>
<dbReference type="Proteomes" id="UP000315423">
    <property type="component" value="Unassembled WGS sequence"/>
</dbReference>
<organism evidence="1 2">
    <name type="scientific">Candidatus Methanomarinus sp</name>
    <dbReference type="NCBI Taxonomy" id="3386244"/>
    <lineage>
        <taxon>Archaea</taxon>
        <taxon>Methanobacteriati</taxon>
        <taxon>Methanobacteriota</taxon>
        <taxon>Stenosarchaea group</taxon>
        <taxon>Methanomicrobia</taxon>
        <taxon>Methanosarcinales</taxon>
        <taxon>ANME-2 cluster</taxon>
        <taxon>Candidatus Methanocomedenaceae</taxon>
        <taxon>Candidatus Methanomarinus</taxon>
    </lineage>
</organism>
<name>A0AC61SCR0_9EURY</name>
<reference evidence="1" key="1">
    <citation type="submission" date="2018-09" db="EMBL/GenBank/DDBJ databases">
        <title>A genomic encyclopedia of anaerobic methanotrophic archaea.</title>
        <authorList>
            <person name="Skennerton C.T."/>
            <person name="Chadwick G.L."/>
            <person name="Laso-Perez R."/>
            <person name="Leu A.O."/>
            <person name="Speth D.R."/>
            <person name="Yu H."/>
            <person name="Morgan-Lang C."/>
            <person name="Hatzenpichler R."/>
            <person name="Goudeau D."/>
            <person name="Malmstrom R."/>
            <person name="Woyke T."/>
            <person name="Hallam S."/>
            <person name="Tyson G.W."/>
            <person name="Wegener G."/>
            <person name="Boetius A."/>
            <person name="Orphan V.J."/>
        </authorList>
    </citation>
    <scope>NUCLEOTIDE SEQUENCE</scope>
    <source>
        <strain evidence="1">CONS3730D10UFb2</strain>
    </source>
</reference>
<evidence type="ECO:0000313" key="2">
    <source>
        <dbReference type="Proteomes" id="UP000315423"/>
    </source>
</evidence>
<comment type="caution">
    <text evidence="1">The sequence shown here is derived from an EMBL/GenBank/DDBJ whole genome shotgun (WGS) entry which is preliminary data.</text>
</comment>